<comment type="caution">
    <text evidence="1">The sequence shown here is derived from an EMBL/GenBank/DDBJ whole genome shotgun (WGS) entry which is preliminary data.</text>
</comment>
<dbReference type="PANTHER" id="PTHR35810">
    <property type="entry name" value="CYTOPLASMIC PROTEIN-RELATED"/>
    <property type="match status" value="1"/>
</dbReference>
<keyword evidence="1" id="KW-0238">DNA-binding</keyword>
<protein>
    <submittedName>
        <fullName evidence="1">DNA-binding protein</fullName>
    </submittedName>
</protein>
<proteinExistence type="predicted"/>
<evidence type="ECO:0000313" key="2">
    <source>
        <dbReference type="Proteomes" id="UP000237229"/>
    </source>
</evidence>
<accession>A0ABX4ZQD8</accession>
<reference evidence="1 2" key="1">
    <citation type="submission" date="2018-02" db="EMBL/GenBank/DDBJ databases">
        <title>Classification genera of Pasteurellaceae by whole genome sequence comparison.</title>
        <authorList>
            <person name="Christensen H."/>
        </authorList>
    </citation>
    <scope>NUCLEOTIDE SEQUENCE [LARGE SCALE GENOMIC DNA]</scope>
    <source>
        <strain evidence="1 2">20186H4H1</strain>
    </source>
</reference>
<dbReference type="Proteomes" id="UP000237229">
    <property type="component" value="Unassembled WGS sequence"/>
</dbReference>
<organism evidence="1 2">
    <name type="scientific">Avibacterium endocarditidis</name>
    <dbReference type="NCBI Taxonomy" id="380674"/>
    <lineage>
        <taxon>Bacteria</taxon>
        <taxon>Pseudomonadati</taxon>
        <taxon>Pseudomonadota</taxon>
        <taxon>Gammaproteobacteria</taxon>
        <taxon>Pasteurellales</taxon>
        <taxon>Pasteurellaceae</taxon>
        <taxon>Avibacterium</taxon>
    </lineage>
</organism>
<evidence type="ECO:0000313" key="1">
    <source>
        <dbReference type="EMBL" id="POY41713.1"/>
    </source>
</evidence>
<keyword evidence="2" id="KW-1185">Reference proteome</keyword>
<gene>
    <name evidence="1" type="ORF">C3Z13_10350</name>
</gene>
<dbReference type="GO" id="GO:0003677">
    <property type="term" value="F:DNA binding"/>
    <property type="evidence" value="ECO:0007669"/>
    <property type="project" value="UniProtKB-KW"/>
</dbReference>
<dbReference type="PANTHER" id="PTHR35810:SF1">
    <property type="entry name" value="CYTOPLASMIC PROTEIN"/>
    <property type="match status" value="1"/>
</dbReference>
<dbReference type="EMBL" id="PQVI01000140">
    <property type="protein sequence ID" value="POY41713.1"/>
    <property type="molecule type" value="Genomic_DNA"/>
</dbReference>
<dbReference type="RefSeq" id="WP_103855863.1">
    <property type="nucleotide sequence ID" value="NZ_CBCSDH010000022.1"/>
</dbReference>
<name>A0ABX4ZQD8_9PAST</name>
<sequence length="80" mass="9120">MNNPIIIYNTEDGKTKVSLYAQDGTVWLNQNQLAELFATSVPNINMHINNILKDKELDKNSVIQYFLITAINGSYYNLVL</sequence>